<dbReference type="Proteomes" id="UP000826661">
    <property type="component" value="Chromosome VI"/>
</dbReference>
<dbReference type="EMBL" id="CP075869">
    <property type="protein sequence ID" value="QYT03619.1"/>
    <property type="molecule type" value="Genomic_DNA"/>
</dbReference>
<name>A0A8G0LLQ3_9HYPO</name>
<evidence type="ECO:0000313" key="2">
    <source>
        <dbReference type="Proteomes" id="UP000826661"/>
    </source>
</evidence>
<dbReference type="AlphaFoldDB" id="A0A8G0LLQ3"/>
<proteinExistence type="predicted"/>
<organism evidence="1 2">
    <name type="scientific">Trichoderma simmonsii</name>
    <dbReference type="NCBI Taxonomy" id="1491479"/>
    <lineage>
        <taxon>Eukaryota</taxon>
        <taxon>Fungi</taxon>
        <taxon>Dikarya</taxon>
        <taxon>Ascomycota</taxon>
        <taxon>Pezizomycotina</taxon>
        <taxon>Sordariomycetes</taxon>
        <taxon>Hypocreomycetidae</taxon>
        <taxon>Hypocreales</taxon>
        <taxon>Hypocreaceae</taxon>
        <taxon>Trichoderma</taxon>
    </lineage>
</organism>
<protein>
    <submittedName>
        <fullName evidence="1">Uncharacterized protein</fullName>
    </submittedName>
</protein>
<keyword evidence="2" id="KW-1185">Reference proteome</keyword>
<sequence>MTFLYWAPESIILLDEQGPSNADQMEDEGFRCAVSIFWGKCFHNNNPQNRKKFEKFVDQKYQQTTDSNETDGRETAA</sequence>
<evidence type="ECO:0000313" key="1">
    <source>
        <dbReference type="EMBL" id="QYT03619.1"/>
    </source>
</evidence>
<accession>A0A8G0LLQ3</accession>
<reference evidence="1 2" key="1">
    <citation type="journal article" date="2021" name="BMC Genomics">
        <title>Telomere-to-telomere genome assembly of asparaginase-producing Trichoderma simmonsii.</title>
        <authorList>
            <person name="Chung D."/>
            <person name="Kwon Y.M."/>
            <person name="Yang Y."/>
        </authorList>
    </citation>
    <scope>NUCLEOTIDE SEQUENCE [LARGE SCALE GENOMIC DNA]</scope>
    <source>
        <strain evidence="1 2">GH-Sj1</strain>
    </source>
</reference>
<gene>
    <name evidence="1" type="ORF">H0G86_010567</name>
</gene>